<feature type="domain" description="DUF11" evidence="1">
    <location>
        <begin position="326"/>
        <end position="440"/>
    </location>
</feature>
<dbReference type="EMBL" id="UOFZ01000171">
    <property type="protein sequence ID" value="VAX14350.1"/>
    <property type="molecule type" value="Genomic_DNA"/>
</dbReference>
<protein>
    <recommendedName>
        <fullName evidence="1">DUF11 domain-containing protein</fullName>
    </recommendedName>
</protein>
<accession>A0A3B1BUD3</accession>
<dbReference type="InterPro" id="IPR047589">
    <property type="entry name" value="DUF11_rpt"/>
</dbReference>
<dbReference type="InterPro" id="IPR049886">
    <property type="entry name" value="CFI_box_CTERM_dom"/>
</dbReference>
<reference evidence="2" key="1">
    <citation type="submission" date="2018-06" db="EMBL/GenBank/DDBJ databases">
        <authorList>
            <person name="Zhirakovskaya E."/>
        </authorList>
    </citation>
    <scope>NUCLEOTIDE SEQUENCE</scope>
</reference>
<organism evidence="2">
    <name type="scientific">hydrothermal vent metagenome</name>
    <dbReference type="NCBI Taxonomy" id="652676"/>
    <lineage>
        <taxon>unclassified sequences</taxon>
        <taxon>metagenomes</taxon>
        <taxon>ecological metagenomes</taxon>
    </lineage>
</organism>
<dbReference type="InterPro" id="IPR013783">
    <property type="entry name" value="Ig-like_fold"/>
</dbReference>
<dbReference type="Pfam" id="PF01345">
    <property type="entry name" value="DUF11"/>
    <property type="match status" value="1"/>
</dbReference>
<dbReference type="AlphaFoldDB" id="A0A3B1BUD3"/>
<dbReference type="NCBIfam" id="TIGR01451">
    <property type="entry name" value="B_ant_repeat"/>
    <property type="match status" value="1"/>
</dbReference>
<dbReference type="NCBIfam" id="NF041770">
    <property type="entry name" value="CFI_box_CTERM"/>
    <property type="match status" value="1"/>
</dbReference>
<sequence length="548" mass="57093">MSIFCSSGIRFLTLVLLLLPFSSLQAAAKIVVIDGDGINEGFNDGTAFTATGNNSALSLGQARLNALQYAADLVAQVINSNVEIKVYAKMLALGGSATSATLGSASTTSVARDFTNAPVSNTWYPVVLAEKLAGANLNSNGNEINITFNGDIDGATVLGSTRWYYGLDGSPGADIDFVTVAMHELIHGLGFGGFVDLATGEKLLGLDDAYMRLLEHHGASPSDYPSMSNAQRLTASTATGDLHWIGSAVTAASGSLTAGVSSGHVEIYAPSPQEADSSVSHFSTTLLPNQLMEPVYLAANHALGLAAQLLSDVGWGAINTDSNTVDLAVSQSPSTTEANVGSEVSYALTISNNGGFDATEGFLTNLLPEGASFVSASASQGSCNHANGIVSCRLGTLMGGGGSYTVNIVASMDTAGSQTNTAIVHSVNPEAAQADNVSVSSLSVAALQVNASGGGGGCFIATAAWGSDMQKDVRYLRAFRDNYLLDNRAGRWFVRQYYRYSPPLADYIRSRPRLRALVRVLLGPLVAVSRYLLNEKQLPQQSDSKSGN</sequence>
<proteinExistence type="predicted"/>
<dbReference type="InterPro" id="IPR001434">
    <property type="entry name" value="OmcB-like_DUF11"/>
</dbReference>
<evidence type="ECO:0000313" key="2">
    <source>
        <dbReference type="EMBL" id="VAX14350.1"/>
    </source>
</evidence>
<gene>
    <name evidence="2" type="ORF">MNBD_GAMMA24-134</name>
</gene>
<evidence type="ECO:0000259" key="1">
    <source>
        <dbReference type="Pfam" id="PF01345"/>
    </source>
</evidence>
<dbReference type="Gene3D" id="2.60.40.10">
    <property type="entry name" value="Immunoglobulins"/>
    <property type="match status" value="1"/>
</dbReference>
<name>A0A3B1BUD3_9ZZZZ</name>